<feature type="domain" description="DOT1" evidence="2">
    <location>
        <begin position="86"/>
        <end position="197"/>
    </location>
</feature>
<evidence type="ECO:0000313" key="4">
    <source>
        <dbReference type="Proteomes" id="UP001153069"/>
    </source>
</evidence>
<dbReference type="GO" id="GO:0031151">
    <property type="term" value="F:histone H3K79 methyltransferase activity"/>
    <property type="evidence" value="ECO:0007669"/>
    <property type="project" value="InterPro"/>
</dbReference>
<organism evidence="3 4">
    <name type="scientific">Seminavis robusta</name>
    <dbReference type="NCBI Taxonomy" id="568900"/>
    <lineage>
        <taxon>Eukaryota</taxon>
        <taxon>Sar</taxon>
        <taxon>Stramenopiles</taxon>
        <taxon>Ochrophyta</taxon>
        <taxon>Bacillariophyta</taxon>
        <taxon>Bacillariophyceae</taxon>
        <taxon>Bacillariophycidae</taxon>
        <taxon>Naviculales</taxon>
        <taxon>Naviculaceae</taxon>
        <taxon>Seminavis</taxon>
    </lineage>
</organism>
<dbReference type="Proteomes" id="UP001153069">
    <property type="component" value="Unassembled WGS sequence"/>
</dbReference>
<dbReference type="AlphaFoldDB" id="A0A9N8EDT9"/>
<feature type="chain" id="PRO_5040118005" description="DOT1 domain-containing protein" evidence="1">
    <location>
        <begin position="25"/>
        <end position="271"/>
    </location>
</feature>
<dbReference type="SUPFAM" id="SSF53335">
    <property type="entry name" value="S-adenosyl-L-methionine-dependent methyltransferases"/>
    <property type="match status" value="1"/>
</dbReference>
<protein>
    <recommendedName>
        <fullName evidence="2">DOT1 domain-containing protein</fullName>
    </recommendedName>
</protein>
<gene>
    <name evidence="3" type="ORF">SEMRO_850_G210730.1</name>
</gene>
<dbReference type="Pfam" id="PF08123">
    <property type="entry name" value="DOT1"/>
    <property type="match status" value="1"/>
</dbReference>
<dbReference type="EMBL" id="CAICTM010000849">
    <property type="protein sequence ID" value="CAB9517349.1"/>
    <property type="molecule type" value="Genomic_DNA"/>
</dbReference>
<proteinExistence type="predicted"/>
<reference evidence="3" key="1">
    <citation type="submission" date="2020-06" db="EMBL/GenBank/DDBJ databases">
        <authorList>
            <consortium name="Plant Systems Biology data submission"/>
        </authorList>
    </citation>
    <scope>NUCLEOTIDE SEQUENCE</scope>
    <source>
        <strain evidence="3">D6</strain>
    </source>
</reference>
<accession>A0A9N8EDT9</accession>
<evidence type="ECO:0000259" key="2">
    <source>
        <dbReference type="Pfam" id="PF08123"/>
    </source>
</evidence>
<keyword evidence="1" id="KW-0732">Signal</keyword>
<evidence type="ECO:0000256" key="1">
    <source>
        <dbReference type="SAM" id="SignalP"/>
    </source>
</evidence>
<name>A0A9N8EDT9_9STRA</name>
<dbReference type="OrthoDB" id="45038at2759"/>
<evidence type="ECO:0000313" key="3">
    <source>
        <dbReference type="EMBL" id="CAB9517349.1"/>
    </source>
</evidence>
<sequence>MPPGAGKVASSAWFVLALLAVVNGLLAPEISLERQQSTQEILNRVYGGIHAGTSGDNDATTWNDRRSQAIEVSQTDGLDLEMPNHMTVYGELGLGALITLLNAVGVNQEGDRLLDIGSGDGMLVAGASMLLAENLEVSRGVEILPTLHERAQSFVAEAEEHATAANLPLCRTELFLGDIFHPTPDLQQILHETTLALCFATTWSRGEPKRRLPQLSQALGHGGISALPPKARLVIIDGLLDEQDGFTFEGQLRLYCPDTAPYSIARLYIRK</sequence>
<dbReference type="InterPro" id="IPR029063">
    <property type="entry name" value="SAM-dependent_MTases_sf"/>
</dbReference>
<dbReference type="Gene3D" id="3.40.50.150">
    <property type="entry name" value="Vaccinia Virus protein VP39"/>
    <property type="match status" value="1"/>
</dbReference>
<dbReference type="InterPro" id="IPR025789">
    <property type="entry name" value="DOT1_dom"/>
</dbReference>
<keyword evidence="4" id="KW-1185">Reference proteome</keyword>
<feature type="signal peptide" evidence="1">
    <location>
        <begin position="1"/>
        <end position="24"/>
    </location>
</feature>
<comment type="caution">
    <text evidence="3">The sequence shown here is derived from an EMBL/GenBank/DDBJ whole genome shotgun (WGS) entry which is preliminary data.</text>
</comment>